<accession>A0AAD1MVQ1</accession>
<evidence type="ECO:0000313" key="3">
    <source>
        <dbReference type="Proteomes" id="UP000466607"/>
    </source>
</evidence>
<dbReference type="InterPro" id="IPR042184">
    <property type="entry name" value="YqeY/Aim41_N"/>
</dbReference>
<proteinExistence type="predicted"/>
<organism evidence="2 3">
    <name type="scientific">Mycolicibacterium litorale</name>
    <dbReference type="NCBI Taxonomy" id="758802"/>
    <lineage>
        <taxon>Bacteria</taxon>
        <taxon>Bacillati</taxon>
        <taxon>Actinomycetota</taxon>
        <taxon>Actinomycetes</taxon>
        <taxon>Mycobacteriales</taxon>
        <taxon>Mycobacteriaceae</taxon>
        <taxon>Mycolicibacterium</taxon>
    </lineage>
</organism>
<reference evidence="2 3" key="1">
    <citation type="journal article" date="2019" name="Emerg. Microbes Infect.">
        <title>Comprehensive subspecies identification of 175 nontuberculous mycobacteria species based on 7547 genomic profiles.</title>
        <authorList>
            <person name="Matsumoto Y."/>
            <person name="Kinjo T."/>
            <person name="Motooka D."/>
            <person name="Nabeya D."/>
            <person name="Jung N."/>
            <person name="Uechi K."/>
            <person name="Horii T."/>
            <person name="Iida T."/>
            <person name="Fujita J."/>
            <person name="Nakamura S."/>
        </authorList>
    </citation>
    <scope>NUCLEOTIDE SEQUENCE [LARGE SCALE GENOMIC DNA]</scope>
    <source>
        <strain evidence="2 3">JCM 17423</strain>
    </source>
</reference>
<evidence type="ECO:0000313" key="2">
    <source>
        <dbReference type="EMBL" id="BBY19095.1"/>
    </source>
</evidence>
<evidence type="ECO:0000256" key="1">
    <source>
        <dbReference type="SAM" id="MobiDB-lite"/>
    </source>
</evidence>
<gene>
    <name evidence="2" type="ORF">MLIT_46870</name>
</gene>
<keyword evidence="3" id="KW-1185">Reference proteome</keyword>
<protein>
    <submittedName>
        <fullName evidence="2">Uncharacterized protein</fullName>
    </submittedName>
</protein>
<sequence>MTPADEPVAFRERLRHDLRAAMKERRREAVSALRTLIAAIDNAEAARPGTGSPRSAGGVIAQSSPGVGSTEVPRRLLTAEDVRAIVDDLVAEYETQAKQYGSMRQEDAAERLRRAADVLRAYS</sequence>
<dbReference type="Gene3D" id="1.10.1510.10">
    <property type="entry name" value="Uncharacterised protein YqeY/AIM41 PF09424, N-terminal domain"/>
    <property type="match status" value="1"/>
</dbReference>
<dbReference type="EMBL" id="AP022586">
    <property type="protein sequence ID" value="BBY19095.1"/>
    <property type="molecule type" value="Genomic_DNA"/>
</dbReference>
<dbReference type="Proteomes" id="UP000466607">
    <property type="component" value="Chromosome"/>
</dbReference>
<dbReference type="AlphaFoldDB" id="A0AAD1MVQ1"/>
<dbReference type="RefSeq" id="WP_197906160.1">
    <property type="nucleotide sequence ID" value="NZ_AP022586.1"/>
</dbReference>
<name>A0AAD1MVQ1_9MYCO</name>
<feature type="region of interest" description="Disordered" evidence="1">
    <location>
        <begin position="45"/>
        <end position="73"/>
    </location>
</feature>